<keyword evidence="1" id="KW-0812">Transmembrane</keyword>
<organism evidence="2 3">
    <name type="scientific">Algoriphagus jejuensis</name>
    <dbReference type="NCBI Taxonomy" id="419934"/>
    <lineage>
        <taxon>Bacteria</taxon>
        <taxon>Pseudomonadati</taxon>
        <taxon>Bacteroidota</taxon>
        <taxon>Cytophagia</taxon>
        <taxon>Cytophagales</taxon>
        <taxon>Cyclobacteriaceae</taxon>
        <taxon>Algoriphagus</taxon>
    </lineage>
</organism>
<feature type="transmembrane region" description="Helical" evidence="1">
    <location>
        <begin position="332"/>
        <end position="361"/>
    </location>
</feature>
<evidence type="ECO:0008006" key="4">
    <source>
        <dbReference type="Google" id="ProtNLM"/>
    </source>
</evidence>
<keyword evidence="1" id="KW-0472">Membrane</keyword>
<sequence>MGLTSRERFVLVWTLLGAVGVIVIWFLPWRFQVNDDEIMMWLVSGAYTGTPETYAVFIHPALSWCFAKLYTLAPEMKWYPACWFLVMYLSYLGYLRLIWAKVQDHLSAQVWSLFSLCLLVHFLFFLQFSIVSAFAISAGFANRFGRESAENSLYFGLYVTDLLLLIGFLIRPEVLFLFLAAYLVLNLLTVRNLHLLKRLALPALILVLGYGLSQWWIEASGLGEFQRTNTLRSQVFDHPMLQLYKDEYRVTDPDLYHFANGLMDFGRDNELDGNLESWKSKLDEQRGVKFGVGFLASNLTTYINHERFFIGLMGLFVAFSLFLHWKLAMRFFLVLGMIVLLLSPFFLLKIQIYALVFLAYFSSSLSQTRSERFSRVPMVGIMFTLLLAMANHLYSYTKSSQNRRPDKNLNVQITSIQEQGHREVYLIGAGNLYTDLLFQKPLPFKTFGWPTLLEKYRGVNVSSERVYLVDSATFASNSAYFDSEIQIPSTSDQVLLVYK</sequence>
<gene>
    <name evidence="2" type="ORF">GCM10009119_38690</name>
</gene>
<dbReference type="RefSeq" id="WP_343854479.1">
    <property type="nucleotide sequence ID" value="NZ_BAAAFI010000047.1"/>
</dbReference>
<keyword evidence="3" id="KW-1185">Reference proteome</keyword>
<evidence type="ECO:0000313" key="2">
    <source>
        <dbReference type="EMBL" id="GAA0880899.1"/>
    </source>
</evidence>
<dbReference type="Proteomes" id="UP001500469">
    <property type="component" value="Unassembled WGS sequence"/>
</dbReference>
<protein>
    <recommendedName>
        <fullName evidence="4">Dolichyl-phosphate-mannose-protein mannosyltransferase</fullName>
    </recommendedName>
</protein>
<feature type="transmembrane region" description="Helical" evidence="1">
    <location>
        <begin position="39"/>
        <end position="66"/>
    </location>
</feature>
<feature type="transmembrane region" description="Helical" evidence="1">
    <location>
        <begin position="373"/>
        <end position="394"/>
    </location>
</feature>
<feature type="transmembrane region" description="Helical" evidence="1">
    <location>
        <begin position="78"/>
        <end position="99"/>
    </location>
</feature>
<accession>A0ABP3YK27</accession>
<feature type="transmembrane region" description="Helical" evidence="1">
    <location>
        <begin position="111"/>
        <end position="141"/>
    </location>
</feature>
<feature type="transmembrane region" description="Helical" evidence="1">
    <location>
        <begin position="308"/>
        <end position="325"/>
    </location>
</feature>
<dbReference type="EMBL" id="BAAAFI010000047">
    <property type="protein sequence ID" value="GAA0880899.1"/>
    <property type="molecule type" value="Genomic_DNA"/>
</dbReference>
<comment type="caution">
    <text evidence="2">The sequence shown here is derived from an EMBL/GenBank/DDBJ whole genome shotgun (WGS) entry which is preliminary data.</text>
</comment>
<evidence type="ECO:0000313" key="3">
    <source>
        <dbReference type="Proteomes" id="UP001500469"/>
    </source>
</evidence>
<proteinExistence type="predicted"/>
<feature type="transmembrane region" description="Helical" evidence="1">
    <location>
        <begin position="200"/>
        <end position="217"/>
    </location>
</feature>
<keyword evidence="1" id="KW-1133">Transmembrane helix</keyword>
<feature type="transmembrane region" description="Helical" evidence="1">
    <location>
        <begin position="9"/>
        <end position="27"/>
    </location>
</feature>
<name>A0ABP3YK27_9BACT</name>
<evidence type="ECO:0000256" key="1">
    <source>
        <dbReference type="SAM" id="Phobius"/>
    </source>
</evidence>
<reference evidence="3" key="1">
    <citation type="journal article" date="2019" name="Int. J. Syst. Evol. Microbiol.">
        <title>The Global Catalogue of Microorganisms (GCM) 10K type strain sequencing project: providing services to taxonomists for standard genome sequencing and annotation.</title>
        <authorList>
            <consortium name="The Broad Institute Genomics Platform"/>
            <consortium name="The Broad Institute Genome Sequencing Center for Infectious Disease"/>
            <person name="Wu L."/>
            <person name="Ma J."/>
        </authorList>
    </citation>
    <scope>NUCLEOTIDE SEQUENCE [LARGE SCALE GENOMIC DNA]</scope>
    <source>
        <strain evidence="3">JCM 16112</strain>
    </source>
</reference>